<accession>A0AAI8XML4</accession>
<evidence type="ECO:0000313" key="3">
    <source>
        <dbReference type="Proteomes" id="UP001241092"/>
    </source>
</evidence>
<protein>
    <recommendedName>
        <fullName evidence="1">DUF58 domain-containing protein</fullName>
    </recommendedName>
</protein>
<sequence length="290" mass="31910">MGRRLDAAKVHFGRDTSGLLTGGHHALIHTRSLEFDELRPYVAGDDVRDIDWKATARSGHTLIKRFVSEKHHKVVVVADAGRNSAGLAPSGELKRDVAEHIIGAIGLITLPRSDEIGMVFGDARGCLDVRLRRGETHIEYLLHRFHQHTTTNPGASDVLVQLDWTARHYRHRSVVVVVSDEPDVTDRLRDVLRALTARHDVLWAMVPDVPAVASADDDRPGADVLDGRFILAGDVLGTDVVAAYRDSERQRREQLSDTLTQHGVSHAMVPGSDRIRAALTTMTGTYARAG</sequence>
<dbReference type="Pfam" id="PF01882">
    <property type="entry name" value="DUF58"/>
    <property type="match status" value="1"/>
</dbReference>
<name>A0AAI8XML4_MYCME</name>
<dbReference type="RefSeq" id="WP_286214578.1">
    <property type="nucleotide sequence ID" value="NZ_AP027452.1"/>
</dbReference>
<dbReference type="PANTHER" id="PTHR33608">
    <property type="entry name" value="BLL2464 PROTEIN"/>
    <property type="match status" value="1"/>
</dbReference>
<evidence type="ECO:0000259" key="1">
    <source>
        <dbReference type="Pfam" id="PF01882"/>
    </source>
</evidence>
<dbReference type="InterPro" id="IPR002881">
    <property type="entry name" value="DUF58"/>
</dbReference>
<dbReference type="Proteomes" id="UP001241092">
    <property type="component" value="Chromosome"/>
</dbReference>
<feature type="domain" description="DUF58" evidence="1">
    <location>
        <begin position="37"/>
        <end position="204"/>
    </location>
</feature>
<dbReference type="EMBL" id="AP027452">
    <property type="protein sequence ID" value="BDY28046.1"/>
    <property type="molecule type" value="Genomic_DNA"/>
</dbReference>
<evidence type="ECO:0000313" key="2">
    <source>
        <dbReference type="EMBL" id="BDY28046.1"/>
    </source>
</evidence>
<dbReference type="AlphaFoldDB" id="A0AAI8XML4"/>
<gene>
    <name evidence="2" type="ORF">hbim_01976</name>
</gene>
<organism evidence="2 3">
    <name type="scientific">Mycolicibacterium mageritense</name>
    <name type="common">Mycobacterium mageritense</name>
    <dbReference type="NCBI Taxonomy" id="53462"/>
    <lineage>
        <taxon>Bacteria</taxon>
        <taxon>Bacillati</taxon>
        <taxon>Actinomycetota</taxon>
        <taxon>Actinomycetes</taxon>
        <taxon>Mycobacteriales</taxon>
        <taxon>Mycobacteriaceae</taxon>
        <taxon>Mycolicibacterium</taxon>
    </lineage>
</organism>
<reference evidence="2" key="1">
    <citation type="submission" date="2023-03" db="EMBL/GenBank/DDBJ databases">
        <title>Draft genome sequence of a Mycolicibacterium mageritense strain H4_3_1 isolated from a hybrid biological-inorganic system reactor.</title>
        <authorList>
            <person name="Feng X."/>
            <person name="Kazama D."/>
            <person name="Sato K."/>
            <person name="Kobayashi H."/>
        </authorList>
    </citation>
    <scope>NUCLEOTIDE SEQUENCE</scope>
    <source>
        <strain evidence="2">H4_3_1</strain>
    </source>
</reference>
<dbReference type="PANTHER" id="PTHR33608:SF6">
    <property type="entry name" value="BLL2464 PROTEIN"/>
    <property type="match status" value="1"/>
</dbReference>
<proteinExistence type="predicted"/>